<dbReference type="Pfam" id="PF00191">
    <property type="entry name" value="Annexin"/>
    <property type="match status" value="4"/>
</dbReference>
<accession>A0AAD5S6U6</accession>
<dbReference type="SMART" id="SM00335">
    <property type="entry name" value="ANX"/>
    <property type="match status" value="4"/>
</dbReference>
<dbReference type="GO" id="GO:0005737">
    <property type="term" value="C:cytoplasm"/>
    <property type="evidence" value="ECO:0007669"/>
    <property type="project" value="TreeGrafter"/>
</dbReference>
<gene>
    <name evidence="8" type="ORF">HK097_000852</name>
</gene>
<feature type="compositionally biased region" description="Polar residues" evidence="7">
    <location>
        <begin position="173"/>
        <end position="182"/>
    </location>
</feature>
<keyword evidence="5 6" id="KW-0111">Calcium/phospholipid-binding</keyword>
<feature type="compositionally biased region" description="Polar residues" evidence="7">
    <location>
        <begin position="24"/>
        <end position="54"/>
    </location>
</feature>
<dbReference type="PRINTS" id="PR00196">
    <property type="entry name" value="ANNEXIN"/>
</dbReference>
<evidence type="ECO:0000313" key="8">
    <source>
        <dbReference type="EMBL" id="KAJ3046450.1"/>
    </source>
</evidence>
<evidence type="ECO:0000256" key="4">
    <source>
        <dbReference type="ARBA" id="ARBA00023216"/>
    </source>
</evidence>
<dbReference type="EMBL" id="JADGJD010001165">
    <property type="protein sequence ID" value="KAJ3046450.1"/>
    <property type="molecule type" value="Genomic_DNA"/>
</dbReference>
<dbReference type="FunFam" id="1.10.220.10:FF:000002">
    <property type="entry name" value="Annexin"/>
    <property type="match status" value="1"/>
</dbReference>
<evidence type="ECO:0000256" key="6">
    <source>
        <dbReference type="RuleBase" id="RU003540"/>
    </source>
</evidence>
<evidence type="ECO:0000256" key="3">
    <source>
        <dbReference type="ARBA" id="ARBA00022837"/>
    </source>
</evidence>
<keyword evidence="4 6" id="KW-0041">Annexin</keyword>
<dbReference type="GO" id="GO:0005544">
    <property type="term" value="F:calcium-dependent phospholipid binding"/>
    <property type="evidence" value="ECO:0007669"/>
    <property type="project" value="UniProtKB-KW"/>
</dbReference>
<evidence type="ECO:0000256" key="5">
    <source>
        <dbReference type="ARBA" id="ARBA00023302"/>
    </source>
</evidence>
<keyword evidence="2 6" id="KW-0677">Repeat</keyword>
<evidence type="ECO:0000256" key="2">
    <source>
        <dbReference type="ARBA" id="ARBA00022737"/>
    </source>
</evidence>
<reference evidence="8" key="1">
    <citation type="submission" date="2020-05" db="EMBL/GenBank/DDBJ databases">
        <title>Phylogenomic resolution of chytrid fungi.</title>
        <authorList>
            <person name="Stajich J.E."/>
            <person name="Amses K."/>
            <person name="Simmons R."/>
            <person name="Seto K."/>
            <person name="Myers J."/>
            <person name="Bonds A."/>
            <person name="Quandt C.A."/>
            <person name="Barry K."/>
            <person name="Liu P."/>
            <person name="Grigoriev I."/>
            <person name="Longcore J.E."/>
            <person name="James T.Y."/>
        </authorList>
    </citation>
    <scope>NUCLEOTIDE SEQUENCE</scope>
    <source>
        <strain evidence="8">JEL0318</strain>
    </source>
</reference>
<organism evidence="8 9">
    <name type="scientific">Rhizophlyctis rosea</name>
    <dbReference type="NCBI Taxonomy" id="64517"/>
    <lineage>
        <taxon>Eukaryota</taxon>
        <taxon>Fungi</taxon>
        <taxon>Fungi incertae sedis</taxon>
        <taxon>Chytridiomycota</taxon>
        <taxon>Chytridiomycota incertae sedis</taxon>
        <taxon>Chytridiomycetes</taxon>
        <taxon>Rhizophlyctidales</taxon>
        <taxon>Rhizophlyctidaceae</taxon>
        <taxon>Rhizophlyctis</taxon>
    </lineage>
</organism>
<dbReference type="PANTHER" id="PTHR10502:SF102">
    <property type="entry name" value="ANNEXIN B11"/>
    <property type="match status" value="1"/>
</dbReference>
<dbReference type="GO" id="GO:0012506">
    <property type="term" value="C:vesicle membrane"/>
    <property type="evidence" value="ECO:0007669"/>
    <property type="project" value="TreeGrafter"/>
</dbReference>
<dbReference type="SUPFAM" id="SSF47874">
    <property type="entry name" value="Annexin"/>
    <property type="match status" value="1"/>
</dbReference>
<dbReference type="PROSITE" id="PS51897">
    <property type="entry name" value="ANNEXIN_2"/>
    <property type="match status" value="3"/>
</dbReference>
<dbReference type="FunFam" id="1.10.220.10:FF:000005">
    <property type="entry name" value="Annexin"/>
    <property type="match status" value="1"/>
</dbReference>
<dbReference type="GO" id="GO:0005509">
    <property type="term" value="F:calcium ion binding"/>
    <property type="evidence" value="ECO:0007669"/>
    <property type="project" value="InterPro"/>
</dbReference>
<feature type="region of interest" description="Disordered" evidence="7">
    <location>
        <begin position="133"/>
        <end position="182"/>
    </location>
</feature>
<feature type="compositionally biased region" description="Low complexity" evidence="7">
    <location>
        <begin position="1"/>
        <end position="16"/>
    </location>
</feature>
<dbReference type="AlphaFoldDB" id="A0AAD5S6U6"/>
<evidence type="ECO:0000256" key="1">
    <source>
        <dbReference type="ARBA" id="ARBA00007831"/>
    </source>
</evidence>
<dbReference type="GO" id="GO:0005886">
    <property type="term" value="C:plasma membrane"/>
    <property type="evidence" value="ECO:0007669"/>
    <property type="project" value="TreeGrafter"/>
</dbReference>
<comment type="similarity">
    <text evidence="1 6">Belongs to the annexin family.</text>
</comment>
<sequence>MYNQQGYPQQLQQPLPSAIPHQRYSISGTHSPIMGPQQTPSYPSSIPTPHRQSISPDMQNQLMSQLIQEGGFINPTVEMATALNTVKNGMSPLARGLSIGGGGIPQFQLSESAVGSYDDVVMDTYSVAAQSAEPGFDAGSGARSPRTTGSRRASATGSPLLNPADLPFPHQSEAYQTNHSRRSSLNVPIPQAVYDQAIQAAAAVVQNASTASLYGTSPGSERFGTHQSRRGSVASALGAGLSMGRPASLGALAAAEVARDVKALRETLSQKRVDEKVIIEILGFSTPEQAAQLAQAYKANFGHTLAEVLDKELSGNFKKMCVAMANSLADNDAMDLHDALSGLGTNEDILIEILVGRSNAEIRAIAAAYKTRYGKELETVLSSELSHHVKRLFIVLIQAQRDETQQILSIEEDVESLFQAGKSKSHKDVYTFISILCNRSTPHLLQVFETYHRKHGVTVEELIRKDFKGDLEKSLMALVHSIQNRPAHVAQLFQSALNTGHIFNKVDDSKLIRLTVRHRHPRVMALVREAFQAVFGQSLYRKVEEVTSGEFKRLMLTCIGLDGA</sequence>
<keyword evidence="9" id="KW-1185">Reference proteome</keyword>
<feature type="region of interest" description="Disordered" evidence="7">
    <location>
        <begin position="1"/>
        <end position="54"/>
    </location>
</feature>
<dbReference type="InterPro" id="IPR018252">
    <property type="entry name" value="Annexin_repeat_CS"/>
</dbReference>
<dbReference type="GO" id="GO:0005634">
    <property type="term" value="C:nucleus"/>
    <property type="evidence" value="ECO:0007669"/>
    <property type="project" value="TreeGrafter"/>
</dbReference>
<feature type="compositionally biased region" description="Polar residues" evidence="7">
    <location>
        <begin position="145"/>
        <end position="159"/>
    </location>
</feature>
<dbReference type="Proteomes" id="UP001212841">
    <property type="component" value="Unassembled WGS sequence"/>
</dbReference>
<evidence type="ECO:0000256" key="7">
    <source>
        <dbReference type="SAM" id="MobiDB-lite"/>
    </source>
</evidence>
<dbReference type="Gene3D" id="1.10.220.10">
    <property type="entry name" value="Annexin"/>
    <property type="match status" value="4"/>
</dbReference>
<dbReference type="InterPro" id="IPR001464">
    <property type="entry name" value="Annexin"/>
</dbReference>
<comment type="domain">
    <text evidence="6">A pair of annexin repeats may form one binding site for calcium and phospholipid.</text>
</comment>
<protein>
    <recommendedName>
        <fullName evidence="6">Annexin</fullName>
    </recommendedName>
</protein>
<proteinExistence type="inferred from homology"/>
<dbReference type="GO" id="GO:0001786">
    <property type="term" value="F:phosphatidylserine binding"/>
    <property type="evidence" value="ECO:0007669"/>
    <property type="project" value="TreeGrafter"/>
</dbReference>
<name>A0AAD5S6U6_9FUNG</name>
<evidence type="ECO:0000313" key="9">
    <source>
        <dbReference type="Proteomes" id="UP001212841"/>
    </source>
</evidence>
<comment type="caution">
    <text evidence="8">The sequence shown here is derived from an EMBL/GenBank/DDBJ whole genome shotgun (WGS) entry which is preliminary data.</text>
</comment>
<dbReference type="InterPro" id="IPR037104">
    <property type="entry name" value="Annexin_sf"/>
</dbReference>
<dbReference type="InterPro" id="IPR018502">
    <property type="entry name" value="Annexin_repeat"/>
</dbReference>
<dbReference type="PANTHER" id="PTHR10502">
    <property type="entry name" value="ANNEXIN"/>
    <property type="match status" value="1"/>
</dbReference>
<keyword evidence="3 6" id="KW-0106">Calcium</keyword>
<dbReference type="PROSITE" id="PS00223">
    <property type="entry name" value="ANNEXIN_1"/>
    <property type="match status" value="1"/>
</dbReference>